<dbReference type="PROSITE" id="PS51406">
    <property type="entry name" value="FIBRINOGEN_C_2"/>
    <property type="match status" value="1"/>
</dbReference>
<evidence type="ECO:0000256" key="2">
    <source>
        <dbReference type="ARBA" id="ARBA00022525"/>
    </source>
</evidence>
<dbReference type="EMBL" id="VSWD01000005">
    <property type="protein sequence ID" value="KAK3101516.1"/>
    <property type="molecule type" value="Genomic_DNA"/>
</dbReference>
<dbReference type="PANTHER" id="PTHR47221:SF7">
    <property type="entry name" value="FIBRINOGEN BETA CHAIN"/>
    <property type="match status" value="1"/>
</dbReference>
<comment type="subcellular location">
    <subcellularLocation>
        <location evidence="1">Secreted</location>
    </subcellularLocation>
</comment>
<protein>
    <recommendedName>
        <fullName evidence="4">Fibrinogen C-terminal domain-containing protein</fullName>
    </recommendedName>
</protein>
<evidence type="ECO:0000256" key="1">
    <source>
        <dbReference type="ARBA" id="ARBA00004613"/>
    </source>
</evidence>
<dbReference type="GO" id="GO:0034116">
    <property type="term" value="P:positive regulation of heterotypic cell-cell adhesion"/>
    <property type="evidence" value="ECO:0007669"/>
    <property type="project" value="TreeGrafter"/>
</dbReference>
<comment type="caution">
    <text evidence="5">The sequence shown here is derived from an EMBL/GenBank/DDBJ whole genome shotgun (WGS) entry which is preliminary data.</text>
</comment>
<evidence type="ECO:0000313" key="6">
    <source>
        <dbReference type="Proteomes" id="UP001186944"/>
    </source>
</evidence>
<dbReference type="InterPro" id="IPR037579">
    <property type="entry name" value="FIB_ANG-like"/>
</dbReference>
<dbReference type="InterPro" id="IPR002181">
    <property type="entry name" value="Fibrinogen_a/b/g_C_dom"/>
</dbReference>
<dbReference type="Pfam" id="PF00147">
    <property type="entry name" value="Fibrinogen_C"/>
    <property type="match status" value="1"/>
</dbReference>
<organism evidence="5 6">
    <name type="scientific">Pinctada imbricata</name>
    <name type="common">Atlantic pearl-oyster</name>
    <name type="synonym">Pinctada martensii</name>
    <dbReference type="NCBI Taxonomy" id="66713"/>
    <lineage>
        <taxon>Eukaryota</taxon>
        <taxon>Metazoa</taxon>
        <taxon>Spiralia</taxon>
        <taxon>Lophotrochozoa</taxon>
        <taxon>Mollusca</taxon>
        <taxon>Bivalvia</taxon>
        <taxon>Autobranchia</taxon>
        <taxon>Pteriomorphia</taxon>
        <taxon>Pterioida</taxon>
        <taxon>Pterioidea</taxon>
        <taxon>Pteriidae</taxon>
        <taxon>Pinctada</taxon>
    </lineage>
</organism>
<dbReference type="GO" id="GO:0030674">
    <property type="term" value="F:protein-macromolecule adaptor activity"/>
    <property type="evidence" value="ECO:0007669"/>
    <property type="project" value="TreeGrafter"/>
</dbReference>
<dbReference type="Proteomes" id="UP001186944">
    <property type="component" value="Unassembled WGS sequence"/>
</dbReference>
<dbReference type="SMART" id="SM00186">
    <property type="entry name" value="FBG"/>
    <property type="match status" value="1"/>
</dbReference>
<keyword evidence="3" id="KW-1015">Disulfide bond</keyword>
<dbReference type="PANTHER" id="PTHR47221">
    <property type="entry name" value="FIBRINOGEN ALPHA CHAIN"/>
    <property type="match status" value="1"/>
</dbReference>
<dbReference type="GO" id="GO:0005201">
    <property type="term" value="F:extracellular matrix structural constituent"/>
    <property type="evidence" value="ECO:0007669"/>
    <property type="project" value="TreeGrafter"/>
</dbReference>
<dbReference type="AlphaFoldDB" id="A0AA88YGY9"/>
<evidence type="ECO:0000256" key="3">
    <source>
        <dbReference type="ARBA" id="ARBA00023157"/>
    </source>
</evidence>
<evidence type="ECO:0000259" key="4">
    <source>
        <dbReference type="PROSITE" id="PS51406"/>
    </source>
</evidence>
<keyword evidence="6" id="KW-1185">Reference proteome</keyword>
<proteinExistence type="predicted"/>
<gene>
    <name evidence="5" type="ORF">FSP39_004140</name>
</gene>
<dbReference type="GO" id="GO:0005577">
    <property type="term" value="C:fibrinogen complex"/>
    <property type="evidence" value="ECO:0007669"/>
    <property type="project" value="TreeGrafter"/>
</dbReference>
<name>A0AA88YGY9_PINIB</name>
<reference evidence="5" key="1">
    <citation type="submission" date="2019-08" db="EMBL/GenBank/DDBJ databases">
        <title>The improved chromosome-level genome for the pearl oyster Pinctada fucata martensii using PacBio sequencing and Hi-C.</title>
        <authorList>
            <person name="Zheng Z."/>
        </authorList>
    </citation>
    <scope>NUCLEOTIDE SEQUENCE</scope>
    <source>
        <strain evidence="5">ZZ-2019</strain>
        <tissue evidence="5">Adductor muscle</tissue>
    </source>
</reference>
<feature type="domain" description="Fibrinogen C-terminal" evidence="4">
    <location>
        <begin position="1"/>
        <end position="196"/>
    </location>
</feature>
<dbReference type="SUPFAM" id="SSF56496">
    <property type="entry name" value="Fibrinogen C-terminal domain-like"/>
    <property type="match status" value="1"/>
</dbReference>
<evidence type="ECO:0000313" key="5">
    <source>
        <dbReference type="EMBL" id="KAK3101516.1"/>
    </source>
</evidence>
<sequence length="198" mass="23448">MHEGVAWNVIQRRQDGSVDFYRPWSDYKQGFGSLDGEFWIGNKHMHYLTSQTRYMLKIDMWDWKLTFKTSANALDSNYFYAESSYFRVGNESEYFKLHVPESFFAYSGYSGSGLRVHSGPFMTYDVAIPRMRENCAVKFHCGWWFTTCVRNANLNGRYYSGGYKNKTTRTRAKDDIYWPNIPQSLKKVQMRIARMKKE</sequence>
<dbReference type="InterPro" id="IPR014716">
    <property type="entry name" value="Fibrinogen_a/b/g_C_1"/>
</dbReference>
<accession>A0AA88YGY9</accession>
<dbReference type="InterPro" id="IPR036056">
    <property type="entry name" value="Fibrinogen-like_C"/>
</dbReference>
<dbReference type="Gene3D" id="3.90.215.10">
    <property type="entry name" value="Gamma Fibrinogen, chain A, domain 1"/>
    <property type="match status" value="1"/>
</dbReference>
<keyword evidence="2" id="KW-0964">Secreted</keyword>
<dbReference type="Gene3D" id="4.10.530.10">
    <property type="entry name" value="Gamma-fibrinogen Carboxyl Terminal Fragment, domain 2"/>
    <property type="match status" value="1"/>
</dbReference>